<comment type="caution">
    <text evidence="1">The sequence shown here is derived from an EMBL/GenBank/DDBJ whole genome shotgun (WGS) entry which is preliminary data.</text>
</comment>
<accession>A0A9Q3CD60</accession>
<name>A0A9Q3CD60_9BASI</name>
<organism evidence="1 2">
    <name type="scientific">Austropuccinia psidii MF-1</name>
    <dbReference type="NCBI Taxonomy" id="1389203"/>
    <lineage>
        <taxon>Eukaryota</taxon>
        <taxon>Fungi</taxon>
        <taxon>Dikarya</taxon>
        <taxon>Basidiomycota</taxon>
        <taxon>Pucciniomycotina</taxon>
        <taxon>Pucciniomycetes</taxon>
        <taxon>Pucciniales</taxon>
        <taxon>Sphaerophragmiaceae</taxon>
        <taxon>Austropuccinia</taxon>
    </lineage>
</organism>
<dbReference type="AlphaFoldDB" id="A0A9Q3CD60"/>
<reference evidence="1" key="1">
    <citation type="submission" date="2021-03" db="EMBL/GenBank/DDBJ databases">
        <title>Draft genome sequence of rust myrtle Austropuccinia psidii MF-1, a brazilian biotype.</title>
        <authorList>
            <person name="Quecine M.C."/>
            <person name="Pachon D.M.R."/>
            <person name="Bonatelli M.L."/>
            <person name="Correr F.H."/>
            <person name="Franceschini L.M."/>
            <person name="Leite T.F."/>
            <person name="Margarido G.R.A."/>
            <person name="Almeida C.A."/>
            <person name="Ferrarezi J.A."/>
            <person name="Labate C.A."/>
        </authorList>
    </citation>
    <scope>NUCLEOTIDE SEQUENCE</scope>
    <source>
        <strain evidence="1">MF-1</strain>
    </source>
</reference>
<dbReference type="EMBL" id="AVOT02006452">
    <property type="protein sequence ID" value="MBW0481608.1"/>
    <property type="molecule type" value="Genomic_DNA"/>
</dbReference>
<keyword evidence="2" id="KW-1185">Reference proteome</keyword>
<evidence type="ECO:0000313" key="1">
    <source>
        <dbReference type="EMBL" id="MBW0481608.1"/>
    </source>
</evidence>
<gene>
    <name evidence="1" type="ORF">O181_021323</name>
</gene>
<proteinExistence type="predicted"/>
<dbReference type="Proteomes" id="UP000765509">
    <property type="component" value="Unassembled WGS sequence"/>
</dbReference>
<evidence type="ECO:0000313" key="2">
    <source>
        <dbReference type="Proteomes" id="UP000765509"/>
    </source>
</evidence>
<sequence>MLVQDPDTSHTSPYACPGSQRFTHKALHCKSLCRGSLPTMPTIPYPCPGSQPLHLYRFRTIKIIAYAGAALQQLQHFLMQVHAPRASHKNPYDCAGSQQFKQLLTPGQASENSHANPYACTGSQHFTCKVLMLVQVPDNSDHSLCLGSLLTILKIPYTNKINIL</sequence>
<protein>
    <submittedName>
        <fullName evidence="1">Uncharacterized protein</fullName>
    </submittedName>
</protein>